<feature type="compositionally biased region" description="Polar residues" evidence="1">
    <location>
        <begin position="270"/>
        <end position="290"/>
    </location>
</feature>
<evidence type="ECO:0000256" key="1">
    <source>
        <dbReference type="SAM" id="MobiDB-lite"/>
    </source>
</evidence>
<accession>A0AAN7S0Q5</accession>
<feature type="region of interest" description="Disordered" evidence="1">
    <location>
        <begin position="252"/>
        <end position="291"/>
    </location>
</feature>
<proteinExistence type="predicted"/>
<gene>
    <name evidence="2" type="ORF">QYF61_010740</name>
</gene>
<sequence>MLAGFDPLVILYMPCDGTQDDLLHQQITEVRGQAGYHTEEIIYLQQQEVHNPLPLEQDPSLVPQLNALSPSPSLNQLRPPRYNLAGSLRTNDPARREAGGRRRHGSADQRPAPRGQPQRLFRIPGQITMVNAPKFKPPVHSTLKEEGIRGQSDMKNRSSLEVPTHWHRSKGCSSSCILPQLITTVLPPGFVVFAEIKRQTGRTQHYRENFNMKNILQNCSQEGSAAAVRRSVVSEISFHGYKFRRVPWEGVSRGGSSLRRGRGCPMPDLASSSRFCSSTPPRPRAQSSPSEECRLQSELHNVGYLTLGVSRTHIDYRYRFTCMKLYMLHMVSYGMGYPFGQGMQKVPDNQSFSVIVEFKAAQQNCMLPRQLDVTIPPTAPPPSSLSEAKGLSSPDSHLCKHRFHSLNDNPILSKELFLIYNTTGVKCTLTPSATAKQPQFPQPLPIRLVLQTLHQLCCPSLDTFQHLNVSFVVRGPKLNTVFGVRPHQCQVQGHNPFPSPAGHTIPDTSLDAVGLLSHLGTLLAHIQAAVNQHPQVLLCWAAFQPLFPKPVALHGVVVTQVQDLALHLVEPHTVGLGPSIQPVQIPLQSLPTLKQINTPAQLGVICKLTEGALHPLVQIIDKDIKQNWLQN</sequence>
<name>A0AAN7S0Q5_MYCAM</name>
<dbReference type="Proteomes" id="UP001333110">
    <property type="component" value="Unassembled WGS sequence"/>
</dbReference>
<protein>
    <submittedName>
        <fullName evidence="2">Uncharacterized protein</fullName>
    </submittedName>
</protein>
<dbReference type="EMBL" id="JAUNZN010000003">
    <property type="protein sequence ID" value="KAK4824117.1"/>
    <property type="molecule type" value="Genomic_DNA"/>
</dbReference>
<keyword evidence="3" id="KW-1185">Reference proteome</keyword>
<evidence type="ECO:0000313" key="3">
    <source>
        <dbReference type="Proteomes" id="UP001333110"/>
    </source>
</evidence>
<feature type="compositionally biased region" description="Polar residues" evidence="1">
    <location>
        <begin position="66"/>
        <end position="76"/>
    </location>
</feature>
<evidence type="ECO:0000313" key="2">
    <source>
        <dbReference type="EMBL" id="KAK4824117.1"/>
    </source>
</evidence>
<feature type="region of interest" description="Disordered" evidence="1">
    <location>
        <begin position="54"/>
        <end position="119"/>
    </location>
</feature>
<dbReference type="AlphaFoldDB" id="A0AAN7S0Q5"/>
<comment type="caution">
    <text evidence="2">The sequence shown here is derived from an EMBL/GenBank/DDBJ whole genome shotgun (WGS) entry which is preliminary data.</text>
</comment>
<organism evidence="2 3">
    <name type="scientific">Mycteria americana</name>
    <name type="common">Wood stork</name>
    <dbReference type="NCBI Taxonomy" id="33587"/>
    <lineage>
        <taxon>Eukaryota</taxon>
        <taxon>Metazoa</taxon>
        <taxon>Chordata</taxon>
        <taxon>Craniata</taxon>
        <taxon>Vertebrata</taxon>
        <taxon>Euteleostomi</taxon>
        <taxon>Archelosauria</taxon>
        <taxon>Archosauria</taxon>
        <taxon>Dinosauria</taxon>
        <taxon>Saurischia</taxon>
        <taxon>Theropoda</taxon>
        <taxon>Coelurosauria</taxon>
        <taxon>Aves</taxon>
        <taxon>Neognathae</taxon>
        <taxon>Neoaves</taxon>
        <taxon>Aequornithes</taxon>
        <taxon>Ciconiiformes</taxon>
        <taxon>Ciconiidae</taxon>
        <taxon>Mycteria</taxon>
    </lineage>
</organism>
<reference evidence="2 3" key="1">
    <citation type="journal article" date="2023" name="J. Hered.">
        <title>Chromosome-level genome of the wood stork (Mycteria americana) provides insight into avian chromosome evolution.</title>
        <authorList>
            <person name="Flamio R. Jr."/>
            <person name="Ramstad K.M."/>
        </authorList>
    </citation>
    <scope>NUCLEOTIDE SEQUENCE [LARGE SCALE GENOMIC DNA]</scope>
    <source>
        <strain evidence="2">JAX WOST 10</strain>
    </source>
</reference>